<evidence type="ECO:0000313" key="4">
    <source>
        <dbReference type="EMBL" id="CAF1075948.1"/>
    </source>
</evidence>
<reference evidence="4" key="1">
    <citation type="submission" date="2021-02" db="EMBL/GenBank/DDBJ databases">
        <authorList>
            <person name="Nowell W R."/>
        </authorList>
    </citation>
    <scope>NUCLEOTIDE SEQUENCE</scope>
</reference>
<keyword evidence="5" id="KW-1185">Reference proteome</keyword>
<protein>
    <recommendedName>
        <fullName evidence="7">DUF676 domain-containing protein</fullName>
    </recommendedName>
</protein>
<dbReference type="SUPFAM" id="SSF110221">
    <property type="entry name" value="AbfB domain"/>
    <property type="match status" value="1"/>
</dbReference>
<dbReference type="Proteomes" id="UP000663877">
    <property type="component" value="Unassembled WGS sequence"/>
</dbReference>
<dbReference type="PANTHER" id="PTHR12482:SF62">
    <property type="entry name" value="LIPASE ROG1-RELATED"/>
    <property type="match status" value="1"/>
</dbReference>
<dbReference type="Pfam" id="PF05057">
    <property type="entry name" value="DUF676"/>
    <property type="match status" value="1"/>
</dbReference>
<gene>
    <name evidence="4" type="ORF">BJG266_LOCUS19977</name>
    <name evidence="3" type="ORF">QVE165_LOCUS5193</name>
</gene>
<dbReference type="Gene3D" id="3.40.50.1820">
    <property type="entry name" value="alpha/beta hydrolase"/>
    <property type="match status" value="1"/>
</dbReference>
<dbReference type="OrthoDB" id="273452at2759"/>
<dbReference type="PANTHER" id="PTHR12482">
    <property type="entry name" value="LIPASE ROG1-RELATED-RELATED"/>
    <property type="match status" value="1"/>
</dbReference>
<feature type="domain" description="DUF676" evidence="1">
    <location>
        <begin position="3"/>
        <end position="191"/>
    </location>
</feature>
<dbReference type="Gene3D" id="2.80.10.50">
    <property type="match status" value="1"/>
</dbReference>
<accession>A0A814MFU6</accession>
<sequence length="518" mass="60728">MSEHVIVLAHGLQGNIGHMEYLAKRIKEENDNIWILNASANDGTRFKNWSSTRDGIDMGGERIIRELTTKLIAHVKETNIIPKMISFIGSSLGGLYCRYIMGRMYNSDCDRIIVQQDNIKIELELMNYVALASPLISVRALVPNWVYYSMKVIFFGGTAKQMLLEDHEHEPLIAIMNDGKSNYFKALASFIHFFLLYKSPSTEIDLKDIFSPSIEFDYDYYFQIDYTIIQHICQSFDLFNTTEIINTIQYIINQKINEILNHPIIINLQVLEINTILDKFESFKQIVSLNKSKNFKCDSTTKFLIDIKFPLYCNDECQSIVLYYMIVDINPINKITFKIPMSNNNLMNLSIEYYIRNVLLYRTVHYYEANVYIQSIIDNRFISISYFNSNSLSILISMSMKDRTLFSMKKGLDLVDTSSIYISFKYFFSSNFYLRHEFSRLKLSKSDESILFRQDATFKLIFNYENDNVAFQAINLPYYSFLALDYETNTSLILIKYDQKIKFDQLDNRFIFKIIFAM</sequence>
<evidence type="ECO:0000313" key="3">
    <source>
        <dbReference type="EMBL" id="CAF0819700.1"/>
    </source>
</evidence>
<dbReference type="GO" id="GO:0046556">
    <property type="term" value="F:alpha-L-arabinofuranosidase activity"/>
    <property type="evidence" value="ECO:0007669"/>
    <property type="project" value="InterPro"/>
</dbReference>
<evidence type="ECO:0000313" key="5">
    <source>
        <dbReference type="Proteomes" id="UP000663832"/>
    </source>
</evidence>
<evidence type="ECO:0000313" key="6">
    <source>
        <dbReference type="Proteomes" id="UP000663877"/>
    </source>
</evidence>
<dbReference type="EMBL" id="CAJNOM010000020">
    <property type="protein sequence ID" value="CAF0819700.1"/>
    <property type="molecule type" value="Genomic_DNA"/>
</dbReference>
<dbReference type="EMBL" id="CAJNOI010000110">
    <property type="protein sequence ID" value="CAF1075948.1"/>
    <property type="molecule type" value="Genomic_DNA"/>
</dbReference>
<dbReference type="InterPro" id="IPR007934">
    <property type="entry name" value="AbfB_ABD"/>
</dbReference>
<proteinExistence type="predicted"/>
<feature type="domain" description="Alpha-L-arabinofuranosidase B arabinose-binding" evidence="2">
    <location>
        <begin position="393"/>
        <end position="478"/>
    </location>
</feature>
<evidence type="ECO:0008006" key="7">
    <source>
        <dbReference type="Google" id="ProtNLM"/>
    </source>
</evidence>
<dbReference type="InterPro" id="IPR029058">
    <property type="entry name" value="AB_hydrolase_fold"/>
</dbReference>
<evidence type="ECO:0000259" key="2">
    <source>
        <dbReference type="Pfam" id="PF05270"/>
    </source>
</evidence>
<dbReference type="GO" id="GO:0046373">
    <property type="term" value="P:L-arabinose metabolic process"/>
    <property type="evidence" value="ECO:0007669"/>
    <property type="project" value="InterPro"/>
</dbReference>
<dbReference type="Pfam" id="PF05270">
    <property type="entry name" value="AbfB"/>
    <property type="match status" value="1"/>
</dbReference>
<organism evidence="4 6">
    <name type="scientific">Adineta steineri</name>
    <dbReference type="NCBI Taxonomy" id="433720"/>
    <lineage>
        <taxon>Eukaryota</taxon>
        <taxon>Metazoa</taxon>
        <taxon>Spiralia</taxon>
        <taxon>Gnathifera</taxon>
        <taxon>Rotifera</taxon>
        <taxon>Eurotatoria</taxon>
        <taxon>Bdelloidea</taxon>
        <taxon>Adinetida</taxon>
        <taxon>Adinetidae</taxon>
        <taxon>Adineta</taxon>
    </lineage>
</organism>
<name>A0A814MFU6_9BILA</name>
<dbReference type="SUPFAM" id="SSF53474">
    <property type="entry name" value="alpha/beta-Hydrolases"/>
    <property type="match status" value="1"/>
</dbReference>
<evidence type="ECO:0000259" key="1">
    <source>
        <dbReference type="Pfam" id="PF05057"/>
    </source>
</evidence>
<dbReference type="InterPro" id="IPR044294">
    <property type="entry name" value="Lipase-like"/>
</dbReference>
<dbReference type="InterPro" id="IPR007751">
    <property type="entry name" value="DUF676_lipase-like"/>
</dbReference>
<dbReference type="AlphaFoldDB" id="A0A814MFU6"/>
<comment type="caution">
    <text evidence="4">The sequence shown here is derived from an EMBL/GenBank/DDBJ whole genome shotgun (WGS) entry which is preliminary data.</text>
</comment>
<dbReference type="Proteomes" id="UP000663832">
    <property type="component" value="Unassembled WGS sequence"/>
</dbReference>
<dbReference type="InterPro" id="IPR036195">
    <property type="entry name" value="AbfB_ABD_sf"/>
</dbReference>